<gene>
    <name evidence="6" type="ORF">UX69_C0002G0003</name>
</gene>
<dbReference type="Pfam" id="PF00534">
    <property type="entry name" value="Glycos_transf_1"/>
    <property type="match status" value="1"/>
</dbReference>
<dbReference type="CDD" id="cd03801">
    <property type="entry name" value="GT4_PimA-like"/>
    <property type="match status" value="1"/>
</dbReference>
<evidence type="ECO:0000313" key="6">
    <source>
        <dbReference type="EMBL" id="KKU49401.1"/>
    </source>
</evidence>
<dbReference type="InterPro" id="IPR028098">
    <property type="entry name" value="Glyco_trans_4-like_N"/>
</dbReference>
<dbReference type="GO" id="GO:0016757">
    <property type="term" value="F:glycosyltransferase activity"/>
    <property type="evidence" value="ECO:0007669"/>
    <property type="project" value="UniProtKB-KW"/>
</dbReference>
<proteinExistence type="inferred from homology"/>
<keyword evidence="2" id="KW-0328">Glycosyltransferase</keyword>
<reference evidence="6 7" key="1">
    <citation type="journal article" date="2015" name="Nature">
        <title>rRNA introns, odd ribosomes, and small enigmatic genomes across a large radiation of phyla.</title>
        <authorList>
            <person name="Brown C.T."/>
            <person name="Hug L.A."/>
            <person name="Thomas B.C."/>
            <person name="Sharon I."/>
            <person name="Castelle C.J."/>
            <person name="Singh A."/>
            <person name="Wilkins M.J."/>
            <person name="Williams K.H."/>
            <person name="Banfield J.F."/>
        </authorList>
    </citation>
    <scope>NUCLEOTIDE SEQUENCE [LARGE SCALE GENOMIC DNA]</scope>
</reference>
<name>A0A0G1QWQ6_UNCKA</name>
<feature type="domain" description="Glycosyltransferase subfamily 4-like N-terminal" evidence="5">
    <location>
        <begin position="12"/>
        <end position="171"/>
    </location>
</feature>
<dbReference type="SUPFAM" id="SSF53756">
    <property type="entry name" value="UDP-Glycosyltransferase/glycogen phosphorylase"/>
    <property type="match status" value="1"/>
</dbReference>
<dbReference type="Gene3D" id="3.40.50.2000">
    <property type="entry name" value="Glycogen Phosphorylase B"/>
    <property type="match status" value="2"/>
</dbReference>
<evidence type="ECO:0000256" key="3">
    <source>
        <dbReference type="ARBA" id="ARBA00022679"/>
    </source>
</evidence>
<dbReference type="AlphaFoldDB" id="A0A0G1QWQ6"/>
<dbReference type="EMBL" id="LCNE01000002">
    <property type="protein sequence ID" value="KKU49401.1"/>
    <property type="molecule type" value="Genomic_DNA"/>
</dbReference>
<evidence type="ECO:0000313" key="7">
    <source>
        <dbReference type="Proteomes" id="UP000033946"/>
    </source>
</evidence>
<evidence type="ECO:0000256" key="2">
    <source>
        <dbReference type="ARBA" id="ARBA00022676"/>
    </source>
</evidence>
<evidence type="ECO:0000259" key="5">
    <source>
        <dbReference type="Pfam" id="PF13439"/>
    </source>
</evidence>
<dbReference type="PANTHER" id="PTHR12526:SF640">
    <property type="entry name" value="COLANIC ACID BIOSYNTHESIS GLYCOSYLTRANSFERASE WCAL-RELATED"/>
    <property type="match status" value="1"/>
</dbReference>
<protein>
    <submittedName>
        <fullName evidence="6">Glycosyl transferase group 1</fullName>
    </submittedName>
</protein>
<organism evidence="6 7">
    <name type="scientific">candidate division WWE3 bacterium GW2011_GWA2_46_9</name>
    <dbReference type="NCBI Taxonomy" id="1619111"/>
    <lineage>
        <taxon>Bacteria</taxon>
        <taxon>Katanobacteria</taxon>
    </lineage>
</organism>
<dbReference type="Proteomes" id="UP000033946">
    <property type="component" value="Unassembled WGS sequence"/>
</dbReference>
<evidence type="ECO:0000259" key="4">
    <source>
        <dbReference type="Pfam" id="PF00534"/>
    </source>
</evidence>
<evidence type="ECO:0000256" key="1">
    <source>
        <dbReference type="ARBA" id="ARBA00009481"/>
    </source>
</evidence>
<dbReference type="PANTHER" id="PTHR12526">
    <property type="entry name" value="GLYCOSYLTRANSFERASE"/>
    <property type="match status" value="1"/>
</dbReference>
<dbReference type="Pfam" id="PF13439">
    <property type="entry name" value="Glyco_transf_4"/>
    <property type="match status" value="1"/>
</dbReference>
<feature type="domain" description="Glycosyl transferase family 1" evidence="4">
    <location>
        <begin position="187"/>
        <end position="342"/>
    </location>
</feature>
<comment type="similarity">
    <text evidence="1">Belongs to the glycosyltransferase group 1 family. Glycosyltransferase 4 subfamily.</text>
</comment>
<dbReference type="InterPro" id="IPR001296">
    <property type="entry name" value="Glyco_trans_1"/>
</dbReference>
<sequence length="381" mass="42328">MRILYALNSSQPGGMEQHVLDLVCGMLKNGHEVFVWCPNGVPQKWYVHAGAKVTSATPNFDFDPIYIGSLTLFLKKNKIDIVHAHEVKVVTNAILAAFLAGVGVRISHTHTPISEWGIPKIMRMATCFGYSFLVRFFCTKEVALTQSRKRIKMTEGIPEKKLVVIPNGVEVGKYVIDAITKESAKREVRLKYSIPADAFVFALLGRMSPEKGHLVALRAFTEFLKSNTVADKVYLLFAGGGVLEDVIRKEVSDLGLTTRVAVTGYFDKNDKIKLFSAVDVLLFPSTAEGFGIVMLEGMAFGVPVLCSNLEVLEEVGDGTVMFFEAGNHKNLADKMVGLYSKRDNLGTLIAGARTRVEELYSMERFIDSYNRLYQQLLEDIQ</sequence>
<comment type="caution">
    <text evidence="6">The sequence shown here is derived from an EMBL/GenBank/DDBJ whole genome shotgun (WGS) entry which is preliminary data.</text>
</comment>
<accession>A0A0G1QWQ6</accession>
<keyword evidence="3 6" id="KW-0808">Transferase</keyword>